<sequence>MTPPVDVELESPYWTIDDPEPDVGLRQLLRRLPAQARTVAALVARADRRGAVAIVALQLVSGVATTFGLLAVTGVLERLLTERRLSAALPALATMVAAYAVRGAVETAVGLLYARVRPSVRRLAEEELFSACLRVELAAFDDPLFHDRMQRARDRGVFHIERAVDNLVGLLGAALAVVAASATVGILHPVLLPVLVLGVLPECWSVLRSARMAHRHATRTTTLNRRLRMVTDLAAEHASAAEIRANRCGDFLRGEYASVADPLREQEIRVGTAQVRVQAVGRMLAGLAVGATFALLGVLLQAGWIPLAVAGAAVLAVRTTSGALGGLVVAANQLVEQGLYVTDYQNFLADAASRSGRTTTAAPQPAVSHPAPRRIDVTGVDFAYPGGRPALRGITLTVHAGQTIALVGENGSGKTTLAKILAGLYTPSAGRVSWDGVDLRALDPAAVADRIVVVMQHPVRWPHTARANVRVGRHDRADPGDAKLREAARFARADAVVEGLPQGWDTLLSRYFRGGVDLSGGQWQRIAVARGLFRDAPLLIWDEPTAPLDPQAEFDVYESLRRLARDRTVVLITHRLASIRNADRIYLLHEGALAEQGTHDELVAAAGRYADLYALQERLHAVL</sequence>
<dbReference type="InterPro" id="IPR039421">
    <property type="entry name" value="Type_1_exporter"/>
</dbReference>
<dbReference type="Proteomes" id="UP000635606">
    <property type="component" value="Unassembled WGS sequence"/>
</dbReference>
<dbReference type="InterPro" id="IPR003439">
    <property type="entry name" value="ABC_transporter-like_ATP-bd"/>
</dbReference>
<keyword evidence="11" id="KW-1185">Reference proteome</keyword>
<evidence type="ECO:0000256" key="2">
    <source>
        <dbReference type="ARBA" id="ARBA00022692"/>
    </source>
</evidence>
<evidence type="ECO:0000256" key="4">
    <source>
        <dbReference type="ARBA" id="ARBA00022840"/>
    </source>
</evidence>
<feature type="transmembrane region" description="Helical" evidence="7">
    <location>
        <begin position="284"/>
        <end position="304"/>
    </location>
</feature>
<evidence type="ECO:0000256" key="5">
    <source>
        <dbReference type="ARBA" id="ARBA00022989"/>
    </source>
</evidence>
<dbReference type="GO" id="GO:0016887">
    <property type="term" value="F:ATP hydrolysis activity"/>
    <property type="evidence" value="ECO:0007669"/>
    <property type="project" value="InterPro"/>
</dbReference>
<dbReference type="RefSeq" id="WP_203933540.1">
    <property type="nucleotide sequence ID" value="NZ_BOPH01000124.1"/>
</dbReference>
<keyword evidence="5 7" id="KW-1133">Transmembrane helix</keyword>
<reference evidence="10" key="1">
    <citation type="submission" date="2021-01" db="EMBL/GenBank/DDBJ databases">
        <title>Whole genome shotgun sequence of Virgisporangium ochraceum NBRC 16418.</title>
        <authorList>
            <person name="Komaki H."/>
            <person name="Tamura T."/>
        </authorList>
    </citation>
    <scope>NUCLEOTIDE SEQUENCE</scope>
    <source>
        <strain evidence="10">NBRC 16418</strain>
    </source>
</reference>
<dbReference type="SUPFAM" id="SSF52540">
    <property type="entry name" value="P-loop containing nucleoside triphosphate hydrolases"/>
    <property type="match status" value="1"/>
</dbReference>
<dbReference type="SMART" id="SM00382">
    <property type="entry name" value="AAA"/>
    <property type="match status" value="1"/>
</dbReference>
<feature type="domain" description="ABC transmembrane type-1" evidence="9">
    <location>
        <begin position="52"/>
        <end position="336"/>
    </location>
</feature>
<dbReference type="InterPro" id="IPR017871">
    <property type="entry name" value="ABC_transporter-like_CS"/>
</dbReference>
<dbReference type="Gene3D" id="1.20.1560.10">
    <property type="entry name" value="ABC transporter type 1, transmembrane domain"/>
    <property type="match status" value="1"/>
</dbReference>
<feature type="transmembrane region" description="Helical" evidence="7">
    <location>
        <begin position="51"/>
        <end position="76"/>
    </location>
</feature>
<feature type="transmembrane region" description="Helical" evidence="7">
    <location>
        <begin position="190"/>
        <end position="207"/>
    </location>
</feature>
<dbReference type="EMBL" id="BOPH01000124">
    <property type="protein sequence ID" value="GIJ73716.1"/>
    <property type="molecule type" value="Genomic_DNA"/>
</dbReference>
<feature type="transmembrane region" description="Helical" evidence="7">
    <location>
        <begin position="88"/>
        <end position="114"/>
    </location>
</feature>
<dbReference type="InterPro" id="IPR036640">
    <property type="entry name" value="ABC1_TM_sf"/>
</dbReference>
<keyword evidence="2 7" id="KW-0812">Transmembrane</keyword>
<dbReference type="Pfam" id="PF00005">
    <property type="entry name" value="ABC_tran"/>
    <property type="match status" value="1"/>
</dbReference>
<accession>A0A8J4A6H1</accession>
<dbReference type="Gene3D" id="3.40.50.300">
    <property type="entry name" value="P-loop containing nucleotide triphosphate hydrolases"/>
    <property type="match status" value="1"/>
</dbReference>
<dbReference type="GO" id="GO:0015421">
    <property type="term" value="F:ABC-type oligopeptide transporter activity"/>
    <property type="evidence" value="ECO:0007669"/>
    <property type="project" value="TreeGrafter"/>
</dbReference>
<protein>
    <submittedName>
        <fullName evidence="10">Multidrug ABC transporter permease</fullName>
    </submittedName>
</protein>
<dbReference type="InterPro" id="IPR027417">
    <property type="entry name" value="P-loop_NTPase"/>
</dbReference>
<evidence type="ECO:0000256" key="3">
    <source>
        <dbReference type="ARBA" id="ARBA00022741"/>
    </source>
</evidence>
<keyword evidence="3" id="KW-0547">Nucleotide-binding</keyword>
<evidence type="ECO:0000256" key="1">
    <source>
        <dbReference type="ARBA" id="ARBA00004651"/>
    </source>
</evidence>
<dbReference type="PANTHER" id="PTHR43394">
    <property type="entry name" value="ATP-DEPENDENT PERMEASE MDL1, MITOCHONDRIAL"/>
    <property type="match status" value="1"/>
</dbReference>
<dbReference type="AlphaFoldDB" id="A0A8J4A6H1"/>
<evidence type="ECO:0000313" key="10">
    <source>
        <dbReference type="EMBL" id="GIJ73716.1"/>
    </source>
</evidence>
<evidence type="ECO:0000259" key="8">
    <source>
        <dbReference type="PROSITE" id="PS50893"/>
    </source>
</evidence>
<feature type="transmembrane region" description="Helical" evidence="7">
    <location>
        <begin position="163"/>
        <end position="184"/>
    </location>
</feature>
<organism evidence="10 11">
    <name type="scientific">Virgisporangium ochraceum</name>
    <dbReference type="NCBI Taxonomy" id="65505"/>
    <lineage>
        <taxon>Bacteria</taxon>
        <taxon>Bacillati</taxon>
        <taxon>Actinomycetota</taxon>
        <taxon>Actinomycetes</taxon>
        <taxon>Micromonosporales</taxon>
        <taxon>Micromonosporaceae</taxon>
        <taxon>Virgisporangium</taxon>
    </lineage>
</organism>
<dbReference type="PROSITE" id="PS50893">
    <property type="entry name" value="ABC_TRANSPORTER_2"/>
    <property type="match status" value="1"/>
</dbReference>
<keyword evidence="6 7" id="KW-0472">Membrane</keyword>
<dbReference type="InterPro" id="IPR003593">
    <property type="entry name" value="AAA+_ATPase"/>
</dbReference>
<keyword evidence="4" id="KW-0067">ATP-binding</keyword>
<dbReference type="PROSITE" id="PS50929">
    <property type="entry name" value="ABC_TM1F"/>
    <property type="match status" value="1"/>
</dbReference>
<dbReference type="InterPro" id="IPR011527">
    <property type="entry name" value="ABC1_TM_dom"/>
</dbReference>
<dbReference type="PANTHER" id="PTHR43394:SF1">
    <property type="entry name" value="ATP-BINDING CASSETTE SUB-FAMILY B MEMBER 10, MITOCHONDRIAL"/>
    <property type="match status" value="1"/>
</dbReference>
<comment type="subcellular location">
    <subcellularLocation>
        <location evidence="1">Cell membrane</location>
        <topology evidence="1">Multi-pass membrane protein</topology>
    </subcellularLocation>
</comment>
<evidence type="ECO:0000256" key="6">
    <source>
        <dbReference type="ARBA" id="ARBA00023136"/>
    </source>
</evidence>
<dbReference type="PROSITE" id="PS00211">
    <property type="entry name" value="ABC_TRANSPORTER_1"/>
    <property type="match status" value="1"/>
</dbReference>
<dbReference type="SUPFAM" id="SSF90123">
    <property type="entry name" value="ABC transporter transmembrane region"/>
    <property type="match status" value="1"/>
</dbReference>
<feature type="domain" description="ABC transporter" evidence="8">
    <location>
        <begin position="375"/>
        <end position="615"/>
    </location>
</feature>
<proteinExistence type="predicted"/>
<name>A0A8J4A6H1_9ACTN</name>
<evidence type="ECO:0000256" key="7">
    <source>
        <dbReference type="SAM" id="Phobius"/>
    </source>
</evidence>
<evidence type="ECO:0000313" key="11">
    <source>
        <dbReference type="Proteomes" id="UP000635606"/>
    </source>
</evidence>
<comment type="caution">
    <text evidence="10">The sequence shown here is derived from an EMBL/GenBank/DDBJ whole genome shotgun (WGS) entry which is preliminary data.</text>
</comment>
<dbReference type="GO" id="GO:0005524">
    <property type="term" value="F:ATP binding"/>
    <property type="evidence" value="ECO:0007669"/>
    <property type="project" value="UniProtKB-KW"/>
</dbReference>
<evidence type="ECO:0000259" key="9">
    <source>
        <dbReference type="PROSITE" id="PS50929"/>
    </source>
</evidence>
<gene>
    <name evidence="10" type="ORF">Voc01_086330</name>
</gene>
<dbReference type="GO" id="GO:0005886">
    <property type="term" value="C:plasma membrane"/>
    <property type="evidence" value="ECO:0007669"/>
    <property type="project" value="UniProtKB-SubCell"/>
</dbReference>